<dbReference type="PROSITE" id="PS51078">
    <property type="entry name" value="ICLR_ED"/>
    <property type="match status" value="1"/>
</dbReference>
<name>A0A841E9H1_9ACTN</name>
<dbReference type="InterPro" id="IPR036388">
    <property type="entry name" value="WH-like_DNA-bd_sf"/>
</dbReference>
<dbReference type="GO" id="GO:0003700">
    <property type="term" value="F:DNA-binding transcription factor activity"/>
    <property type="evidence" value="ECO:0007669"/>
    <property type="project" value="TreeGrafter"/>
</dbReference>
<organism evidence="10 11">
    <name type="scientific">Streptomonospora salina</name>
    <dbReference type="NCBI Taxonomy" id="104205"/>
    <lineage>
        <taxon>Bacteria</taxon>
        <taxon>Bacillati</taxon>
        <taxon>Actinomycetota</taxon>
        <taxon>Actinomycetes</taxon>
        <taxon>Streptosporangiales</taxon>
        <taxon>Nocardiopsidaceae</taxon>
        <taxon>Streptomonospora</taxon>
    </lineage>
</organism>
<dbReference type="SUPFAM" id="SSF55781">
    <property type="entry name" value="GAF domain-like"/>
    <property type="match status" value="1"/>
</dbReference>
<keyword evidence="11" id="KW-1185">Reference proteome</keyword>
<dbReference type="InterPro" id="IPR029016">
    <property type="entry name" value="GAF-like_dom_sf"/>
</dbReference>
<dbReference type="PROSITE" id="PS51077">
    <property type="entry name" value="HTH_ICLR"/>
    <property type="match status" value="1"/>
</dbReference>
<feature type="domain" description="IclR-ED" evidence="9">
    <location>
        <begin position="83"/>
        <end position="262"/>
    </location>
</feature>
<protein>
    <recommendedName>
        <fullName evidence="6">Glycerol operon regulatory protein</fullName>
    </recommendedName>
</protein>
<evidence type="ECO:0000313" key="11">
    <source>
        <dbReference type="Proteomes" id="UP000578077"/>
    </source>
</evidence>
<feature type="domain" description="HTH iclR-type" evidence="8">
    <location>
        <begin position="21"/>
        <end position="82"/>
    </location>
</feature>
<comment type="function">
    <text evidence="5">May be an activator protein for the gylABX operon.</text>
</comment>
<dbReference type="PANTHER" id="PTHR30136">
    <property type="entry name" value="HELIX-TURN-HELIX TRANSCRIPTIONAL REGULATOR, ICLR FAMILY"/>
    <property type="match status" value="1"/>
</dbReference>
<evidence type="ECO:0000313" key="10">
    <source>
        <dbReference type="EMBL" id="MBB5997150.1"/>
    </source>
</evidence>
<dbReference type="InterPro" id="IPR014757">
    <property type="entry name" value="Tscrpt_reg_IclR_C"/>
</dbReference>
<reference evidence="10 11" key="1">
    <citation type="submission" date="2020-08" db="EMBL/GenBank/DDBJ databases">
        <title>Sequencing the genomes of 1000 actinobacteria strains.</title>
        <authorList>
            <person name="Klenk H.-P."/>
        </authorList>
    </citation>
    <scope>NUCLEOTIDE SEQUENCE [LARGE SCALE GENOMIC DNA]</scope>
    <source>
        <strain evidence="10 11">DSM 44593</strain>
    </source>
</reference>
<evidence type="ECO:0000256" key="1">
    <source>
        <dbReference type="ARBA" id="ARBA00022798"/>
    </source>
</evidence>
<sequence>MATSQAAADADPGPRTRAGGVQSLDRAFSLLEIMVEAGGEVSLSELADSSGLPLPTIHRIIRTLLANGYVRQLPSRRYALGPRLIGLGDSASRMLGTWARPHLSHLVDELGETANLAMLDGDKVVYVAQAPSQHAMRMFTEVGRRVPAHSAGVGKALLAQLPEKAAMAALSRTGMPAATDRTITGTETFQAEMSRIREQGYAIDDGEQEVGVRCLAVPVLGGPAMMAVSISGPEARMSWDLVARAAPIVRRTAVQLAGDLEHRD</sequence>
<proteinExistence type="predicted"/>
<keyword evidence="3" id="KW-0238">DNA-binding</keyword>
<dbReference type="GO" id="GO:0045892">
    <property type="term" value="P:negative regulation of DNA-templated transcription"/>
    <property type="evidence" value="ECO:0007669"/>
    <property type="project" value="TreeGrafter"/>
</dbReference>
<keyword evidence="4" id="KW-0804">Transcription</keyword>
<evidence type="ECO:0000256" key="2">
    <source>
        <dbReference type="ARBA" id="ARBA00023015"/>
    </source>
</evidence>
<dbReference type="Proteomes" id="UP000578077">
    <property type="component" value="Unassembled WGS sequence"/>
</dbReference>
<feature type="region of interest" description="Disordered" evidence="7">
    <location>
        <begin position="1"/>
        <end position="20"/>
    </location>
</feature>
<dbReference type="Pfam" id="PF01614">
    <property type="entry name" value="IclR_C"/>
    <property type="match status" value="1"/>
</dbReference>
<dbReference type="Gene3D" id="3.30.450.40">
    <property type="match status" value="1"/>
</dbReference>
<evidence type="ECO:0000259" key="9">
    <source>
        <dbReference type="PROSITE" id="PS51078"/>
    </source>
</evidence>
<comment type="caution">
    <text evidence="10">The sequence shown here is derived from an EMBL/GenBank/DDBJ whole genome shotgun (WGS) entry which is preliminary data.</text>
</comment>
<keyword evidence="2" id="KW-0805">Transcription regulation</keyword>
<dbReference type="InterPro" id="IPR050707">
    <property type="entry name" value="HTH_MetabolicPath_Reg"/>
</dbReference>
<evidence type="ECO:0000256" key="3">
    <source>
        <dbReference type="ARBA" id="ARBA00023125"/>
    </source>
</evidence>
<dbReference type="GO" id="GO:0003677">
    <property type="term" value="F:DNA binding"/>
    <property type="evidence" value="ECO:0007669"/>
    <property type="project" value="UniProtKB-KW"/>
</dbReference>
<keyword evidence="1" id="KW-0319">Glycerol metabolism</keyword>
<dbReference type="Pfam" id="PF09339">
    <property type="entry name" value="HTH_IclR"/>
    <property type="match status" value="1"/>
</dbReference>
<dbReference type="SUPFAM" id="SSF46785">
    <property type="entry name" value="Winged helix' DNA-binding domain"/>
    <property type="match status" value="1"/>
</dbReference>
<gene>
    <name evidence="10" type="ORF">HNR25_000901</name>
</gene>
<evidence type="ECO:0000259" key="8">
    <source>
        <dbReference type="PROSITE" id="PS51077"/>
    </source>
</evidence>
<evidence type="ECO:0000256" key="5">
    <source>
        <dbReference type="ARBA" id="ARBA00058938"/>
    </source>
</evidence>
<dbReference type="InterPro" id="IPR005471">
    <property type="entry name" value="Tscrpt_reg_IclR_N"/>
</dbReference>
<evidence type="ECO:0000256" key="4">
    <source>
        <dbReference type="ARBA" id="ARBA00023163"/>
    </source>
</evidence>
<dbReference type="EMBL" id="JACHLY010000001">
    <property type="protein sequence ID" value="MBB5997150.1"/>
    <property type="molecule type" value="Genomic_DNA"/>
</dbReference>
<dbReference type="InterPro" id="IPR036390">
    <property type="entry name" value="WH_DNA-bd_sf"/>
</dbReference>
<accession>A0A841E9H1</accession>
<dbReference type="Gene3D" id="1.10.10.10">
    <property type="entry name" value="Winged helix-like DNA-binding domain superfamily/Winged helix DNA-binding domain"/>
    <property type="match status" value="1"/>
</dbReference>
<evidence type="ECO:0000256" key="6">
    <source>
        <dbReference type="ARBA" id="ARBA00070406"/>
    </source>
</evidence>
<dbReference type="PANTHER" id="PTHR30136:SF24">
    <property type="entry name" value="HTH-TYPE TRANSCRIPTIONAL REPRESSOR ALLR"/>
    <property type="match status" value="1"/>
</dbReference>
<dbReference type="GO" id="GO:0006071">
    <property type="term" value="P:glycerol metabolic process"/>
    <property type="evidence" value="ECO:0007669"/>
    <property type="project" value="UniProtKB-KW"/>
</dbReference>
<dbReference type="SMART" id="SM00346">
    <property type="entry name" value="HTH_ICLR"/>
    <property type="match status" value="1"/>
</dbReference>
<dbReference type="FunFam" id="1.10.10.10:FF:000056">
    <property type="entry name" value="IclR family transcriptional regulator"/>
    <property type="match status" value="1"/>
</dbReference>
<dbReference type="AlphaFoldDB" id="A0A841E9H1"/>
<evidence type="ECO:0000256" key="7">
    <source>
        <dbReference type="SAM" id="MobiDB-lite"/>
    </source>
</evidence>